<keyword evidence="1" id="KW-0732">Signal</keyword>
<dbReference type="AlphaFoldDB" id="A0AAP2GSD4"/>
<feature type="signal peptide" evidence="1">
    <location>
        <begin position="1"/>
        <end position="18"/>
    </location>
</feature>
<feature type="chain" id="PRO_5043014392" evidence="1">
    <location>
        <begin position="19"/>
        <end position="127"/>
    </location>
</feature>
<organism evidence="2 3">
    <name type="scientific">Chryseosolibacter histidini</name>
    <dbReference type="NCBI Taxonomy" id="2782349"/>
    <lineage>
        <taxon>Bacteria</taxon>
        <taxon>Pseudomonadati</taxon>
        <taxon>Bacteroidota</taxon>
        <taxon>Cytophagia</taxon>
        <taxon>Cytophagales</taxon>
        <taxon>Chryseotaleaceae</taxon>
        <taxon>Chryseosolibacter</taxon>
    </lineage>
</organism>
<sequence length="127" mass="14618">MKKLIVIILLAGCMPASAQFKERSERPGLFSFFRMKQLPPNLRWLRNAPVFTTLPMGNLSSSSYWEGVSYTSYSENGRFRSTHSFDVQGQLRESRASFSLRKSGMLSKWAVQLSAQRSRPLFIYTIR</sequence>
<accession>A0AAP2GSD4</accession>
<evidence type="ECO:0000256" key="1">
    <source>
        <dbReference type="SAM" id="SignalP"/>
    </source>
</evidence>
<evidence type="ECO:0000313" key="2">
    <source>
        <dbReference type="EMBL" id="MBT1701020.1"/>
    </source>
</evidence>
<proteinExistence type="predicted"/>
<protein>
    <submittedName>
        <fullName evidence="2">Uncharacterized protein</fullName>
    </submittedName>
</protein>
<comment type="caution">
    <text evidence="2">The sequence shown here is derived from an EMBL/GenBank/DDBJ whole genome shotgun (WGS) entry which is preliminary data.</text>
</comment>
<dbReference type="Proteomes" id="UP001319200">
    <property type="component" value="Unassembled WGS sequence"/>
</dbReference>
<name>A0AAP2GSD4_9BACT</name>
<gene>
    <name evidence="2" type="ORF">KK083_29270</name>
</gene>
<keyword evidence="3" id="KW-1185">Reference proteome</keyword>
<dbReference type="RefSeq" id="WP_254169707.1">
    <property type="nucleotide sequence ID" value="NZ_JAHESF010000054.1"/>
</dbReference>
<evidence type="ECO:0000313" key="3">
    <source>
        <dbReference type="Proteomes" id="UP001319200"/>
    </source>
</evidence>
<reference evidence="2 3" key="1">
    <citation type="submission" date="2021-05" db="EMBL/GenBank/DDBJ databases">
        <title>A Polyphasic approach of four new species of the genus Ohtaekwangia: Ohtaekwangia histidinii sp. nov., Ohtaekwangia cretensis sp. nov., Ohtaekwangia indiensis sp. nov., Ohtaekwangia reichenbachii sp. nov. from diverse environment.</title>
        <authorList>
            <person name="Octaviana S."/>
        </authorList>
    </citation>
    <scope>NUCLEOTIDE SEQUENCE [LARGE SCALE GENOMIC DNA]</scope>
    <source>
        <strain evidence="2 3">PWU4</strain>
    </source>
</reference>
<dbReference type="EMBL" id="JAHESF010000054">
    <property type="protein sequence ID" value="MBT1701020.1"/>
    <property type="molecule type" value="Genomic_DNA"/>
</dbReference>